<proteinExistence type="predicted"/>
<keyword evidence="1" id="KW-0378">Hydrolase</keyword>
<sequence>MTTETAAATPPAHPAGLSMIEKRRIEAEILKHVYDQLKASHGVEVARSTIGEAVRRSALEQASRFAAQQGSTSLQAFIDMQSLWTAEGALTIEEVGRSESTYAFNVVRCRYSEMYKAMGLGEIGGLLSCQRDGTFCEGYDPKLKLERTQTIMQGASHCDFRFTYEADQPKA</sequence>
<reference evidence="1 2" key="1">
    <citation type="submission" date="2018-04" db="EMBL/GenBank/DDBJ databases">
        <title>Genomic Encyclopedia of Archaeal and Bacterial Type Strains, Phase II (KMG-II): from individual species to whole genera.</title>
        <authorList>
            <person name="Goeker M."/>
        </authorList>
    </citation>
    <scope>NUCLEOTIDE SEQUENCE [LARGE SCALE GENOMIC DNA]</scope>
    <source>
        <strain evidence="1 2">DSM 25521</strain>
    </source>
</reference>
<evidence type="ECO:0000313" key="2">
    <source>
        <dbReference type="Proteomes" id="UP000241808"/>
    </source>
</evidence>
<protein>
    <submittedName>
        <fullName evidence="1">L-2-amino-thiazoline-4-carboxylic acid hydrolase-like protein</fullName>
    </submittedName>
</protein>
<dbReference type="EMBL" id="PZZL01000007">
    <property type="protein sequence ID" value="PTM52920.1"/>
    <property type="molecule type" value="Genomic_DNA"/>
</dbReference>
<dbReference type="GO" id="GO:0016787">
    <property type="term" value="F:hydrolase activity"/>
    <property type="evidence" value="ECO:0007669"/>
    <property type="project" value="UniProtKB-KW"/>
</dbReference>
<evidence type="ECO:0000313" key="1">
    <source>
        <dbReference type="EMBL" id="PTM52920.1"/>
    </source>
</evidence>
<dbReference type="Pfam" id="PF14196">
    <property type="entry name" value="ATC_hydrolase"/>
    <property type="match status" value="1"/>
</dbReference>
<organism evidence="1 2">
    <name type="scientific">Phreatobacter oligotrophus</name>
    <dbReference type="NCBI Taxonomy" id="1122261"/>
    <lineage>
        <taxon>Bacteria</taxon>
        <taxon>Pseudomonadati</taxon>
        <taxon>Pseudomonadota</taxon>
        <taxon>Alphaproteobacteria</taxon>
        <taxon>Hyphomicrobiales</taxon>
        <taxon>Phreatobacteraceae</taxon>
        <taxon>Phreatobacter</taxon>
    </lineage>
</organism>
<name>A0A2T4Z0A6_9HYPH</name>
<keyword evidence="2" id="KW-1185">Reference proteome</keyword>
<dbReference type="Proteomes" id="UP000241808">
    <property type="component" value="Unassembled WGS sequence"/>
</dbReference>
<accession>A0A2T4Z0A6</accession>
<dbReference type="InterPro" id="IPR026002">
    <property type="entry name" value="ATC_hydrolase-like"/>
</dbReference>
<comment type="caution">
    <text evidence="1">The sequence shown here is derived from an EMBL/GenBank/DDBJ whole genome shotgun (WGS) entry which is preliminary data.</text>
</comment>
<dbReference type="RefSeq" id="WP_245902088.1">
    <property type="nucleotide sequence ID" value="NZ_JAIESU010000008.1"/>
</dbReference>
<gene>
    <name evidence="1" type="ORF">C8P69_107198</name>
</gene>
<dbReference type="AlphaFoldDB" id="A0A2T4Z0A6"/>